<dbReference type="EMBL" id="QOHO01000041">
    <property type="protein sequence ID" value="RFZ78384.1"/>
    <property type="molecule type" value="Genomic_DNA"/>
</dbReference>
<evidence type="ECO:0000313" key="1">
    <source>
        <dbReference type="EMBL" id="RFZ78384.1"/>
    </source>
</evidence>
<dbReference type="CDD" id="cd00377">
    <property type="entry name" value="ICL_PEPM"/>
    <property type="match status" value="1"/>
</dbReference>
<dbReference type="Proteomes" id="UP000260680">
    <property type="component" value="Unassembled WGS sequence"/>
</dbReference>
<dbReference type="GO" id="GO:0016833">
    <property type="term" value="F:oxo-acid-lyase activity"/>
    <property type="evidence" value="ECO:0007669"/>
    <property type="project" value="UniProtKB-ARBA"/>
</dbReference>
<gene>
    <name evidence="1" type="ORF">DS742_13650</name>
</gene>
<dbReference type="OrthoDB" id="8629576at2"/>
<dbReference type="InterPro" id="IPR040442">
    <property type="entry name" value="Pyrv_kinase-like_dom_sf"/>
</dbReference>
<organism evidence="1 2">
    <name type="scientific">Lacrimispora amygdalina</name>
    <dbReference type="NCBI Taxonomy" id="253257"/>
    <lineage>
        <taxon>Bacteria</taxon>
        <taxon>Bacillati</taxon>
        <taxon>Bacillota</taxon>
        <taxon>Clostridia</taxon>
        <taxon>Lachnospirales</taxon>
        <taxon>Lachnospiraceae</taxon>
        <taxon>Lacrimispora</taxon>
    </lineage>
</organism>
<evidence type="ECO:0000313" key="2">
    <source>
        <dbReference type="Proteomes" id="UP000260680"/>
    </source>
</evidence>
<sequence>MSKYEKKPVKSFIELVENEQIFAPCVWDCRTSRAAELAGFKALMLSGGQLAESVAGLPDIGLITADDLVQSTERICNYSSLPLIVDADDGFGDTPLTTYRLIKRLINAGAKGCTLDDTTGIRGWNRWGFAMMNGYKDGDIKHEVISKEKWLAKIAASFEAAKGTDFLVIARTECKLQYGLDEAISRCKAAEAMAEEMGVKVMTLIIGLKTIEEAKKVSKEVKGWKMWPDVMSKNGKPDVSLEEVEPYGFNFVTCHFLEKASMFGMYEYAKHVVVDRHTVYADEHDMGGMDPKDMPNWIDMGLNYWIGIEEEFNEKAKKHNK</sequence>
<dbReference type="RefSeq" id="WP_117417533.1">
    <property type="nucleotide sequence ID" value="NZ_QOHO01000041.1"/>
</dbReference>
<keyword evidence="1" id="KW-0456">Lyase</keyword>
<proteinExistence type="predicted"/>
<dbReference type="AlphaFoldDB" id="A0A3E2NBP3"/>
<reference evidence="1 2" key="1">
    <citation type="submission" date="2018-07" db="EMBL/GenBank/DDBJ databases">
        <title>New species, Clostridium PI-S10-A1B.</title>
        <authorList>
            <person name="Krishna G."/>
            <person name="Summeta K."/>
            <person name="Shikha S."/>
            <person name="Prabhu P.B."/>
            <person name="Suresh K."/>
        </authorList>
    </citation>
    <scope>NUCLEOTIDE SEQUENCE [LARGE SCALE GENOMIC DNA]</scope>
    <source>
        <strain evidence="1 2">PI-S10-A1B</strain>
    </source>
</reference>
<dbReference type="Pfam" id="PF13714">
    <property type="entry name" value="PEP_mutase"/>
    <property type="match status" value="1"/>
</dbReference>
<dbReference type="PANTHER" id="PTHR42905:SF5">
    <property type="entry name" value="CARBOXYVINYL-CARBOXYPHOSPHONATE PHOSPHORYLMUTASE, CHLOROPLASTIC"/>
    <property type="match status" value="1"/>
</dbReference>
<dbReference type="SUPFAM" id="SSF51621">
    <property type="entry name" value="Phosphoenolpyruvate/pyruvate domain"/>
    <property type="match status" value="1"/>
</dbReference>
<accession>A0A3E2NBP3</accession>
<comment type="caution">
    <text evidence="1">The sequence shown here is derived from an EMBL/GenBank/DDBJ whole genome shotgun (WGS) entry which is preliminary data.</text>
</comment>
<dbReference type="Gene3D" id="3.20.20.60">
    <property type="entry name" value="Phosphoenolpyruvate-binding domains"/>
    <property type="match status" value="1"/>
</dbReference>
<protein>
    <submittedName>
        <fullName evidence="1">Lyase</fullName>
    </submittedName>
</protein>
<dbReference type="InterPro" id="IPR039556">
    <property type="entry name" value="ICL/PEPM"/>
</dbReference>
<dbReference type="InterPro" id="IPR015813">
    <property type="entry name" value="Pyrv/PenolPyrv_kinase-like_dom"/>
</dbReference>
<dbReference type="PANTHER" id="PTHR42905">
    <property type="entry name" value="PHOSPHOENOLPYRUVATE CARBOXYLASE"/>
    <property type="match status" value="1"/>
</dbReference>
<name>A0A3E2NBP3_9FIRM</name>